<protein>
    <submittedName>
        <fullName evidence="1">Uncharacterized protein</fullName>
    </submittedName>
</protein>
<name>G6B022_9BACT</name>
<proteinExistence type="predicted"/>
<dbReference type="EMBL" id="AFZZ01000192">
    <property type="protein sequence ID" value="EHJ38011.1"/>
    <property type="molecule type" value="Genomic_DNA"/>
</dbReference>
<evidence type="ECO:0000313" key="1">
    <source>
        <dbReference type="EMBL" id="EHJ38011.1"/>
    </source>
</evidence>
<reference evidence="1 2" key="1">
    <citation type="submission" date="2011-08" db="EMBL/GenBank/DDBJ databases">
        <authorList>
            <person name="Weinstock G."/>
            <person name="Sodergren E."/>
            <person name="Clifton S."/>
            <person name="Fulton L."/>
            <person name="Fulton B."/>
            <person name="Courtney L."/>
            <person name="Fronick C."/>
            <person name="Harrison M."/>
            <person name="Strong C."/>
            <person name="Farmer C."/>
            <person name="Delahaunty K."/>
            <person name="Markovic C."/>
            <person name="Hall O."/>
            <person name="Minx P."/>
            <person name="Tomlinson C."/>
            <person name="Mitreva M."/>
            <person name="Hou S."/>
            <person name="Chen J."/>
            <person name="Wollam A."/>
            <person name="Pepin K.H."/>
            <person name="Johnson M."/>
            <person name="Bhonagiri V."/>
            <person name="Zhang X."/>
            <person name="Suruliraj S."/>
            <person name="Warren W."/>
            <person name="Chinwalla A."/>
            <person name="Mardis E.R."/>
            <person name="Wilson R.K."/>
        </authorList>
    </citation>
    <scope>NUCLEOTIDE SEQUENCE [LARGE SCALE GENOMIC DNA]</scope>
    <source>
        <strain evidence="1 2">DSM 18206</strain>
    </source>
</reference>
<sequence length="139" mass="16071">MSLLIHFLGYYPLTSLFYTVGLLKEYPMIYCLTTIYRCICLNESPAFTRSSTMLLKEITSPLSSTIFCLLFKDERLPYTEFLPKSKTILSPDNNSFSAPFISQKNFCCAKMLVAYIMLRTSNNINLFIRYLLIVNLHFG</sequence>
<organism evidence="1 2">
    <name type="scientific">Leyella stercorea DSM 18206</name>
    <dbReference type="NCBI Taxonomy" id="1002367"/>
    <lineage>
        <taxon>Bacteria</taxon>
        <taxon>Pseudomonadati</taxon>
        <taxon>Bacteroidota</taxon>
        <taxon>Bacteroidia</taxon>
        <taxon>Bacteroidales</taxon>
        <taxon>Prevotellaceae</taxon>
        <taxon>Leyella</taxon>
    </lineage>
</organism>
<evidence type="ECO:0000313" key="2">
    <source>
        <dbReference type="Proteomes" id="UP000004407"/>
    </source>
</evidence>
<dbReference type="HOGENOM" id="CLU_1843335_0_0_10"/>
<comment type="caution">
    <text evidence="1">The sequence shown here is derived from an EMBL/GenBank/DDBJ whole genome shotgun (WGS) entry which is preliminary data.</text>
</comment>
<dbReference type="Proteomes" id="UP000004407">
    <property type="component" value="Unassembled WGS sequence"/>
</dbReference>
<accession>G6B022</accession>
<dbReference type="AlphaFoldDB" id="G6B022"/>
<gene>
    <name evidence="1" type="ORF">HMPREF0673_02239</name>
</gene>